<organism evidence="6 7">
    <name type="scientific">Xaviernesmea oryzae</name>
    <dbReference type="NCBI Taxonomy" id="464029"/>
    <lineage>
        <taxon>Bacteria</taxon>
        <taxon>Pseudomonadati</taxon>
        <taxon>Pseudomonadota</taxon>
        <taxon>Alphaproteobacteria</taxon>
        <taxon>Hyphomicrobiales</taxon>
        <taxon>Rhizobiaceae</taxon>
        <taxon>Rhizobium/Agrobacterium group</taxon>
        <taxon>Xaviernesmea</taxon>
    </lineage>
</organism>
<reference evidence="7" key="1">
    <citation type="submission" date="2017-04" db="EMBL/GenBank/DDBJ databases">
        <authorList>
            <person name="Varghese N."/>
            <person name="Submissions S."/>
        </authorList>
    </citation>
    <scope>NUCLEOTIDE SEQUENCE [LARGE SCALE GENOMIC DNA]</scope>
    <source>
        <strain evidence="7">B4P</strain>
    </source>
</reference>
<dbReference type="PIRSF" id="PIRSF000171">
    <property type="entry name" value="SDHA_APRA_LASPO"/>
    <property type="match status" value="1"/>
</dbReference>
<evidence type="ECO:0000259" key="4">
    <source>
        <dbReference type="Pfam" id="PF00890"/>
    </source>
</evidence>
<sequence>MIAIGRPVHDALQLPDFGDLTTGFRPYQERQTMVIPSTAANIAAPSASLELDADVLVIGGGPAGTWAAISAAGKGAKVVLVDKGFCGSSGATAPSGTGVWYVPPDPVRRAKAMNSRWDLGGRLADPAWMRRTLDRTYENVNHLAEWGYPFSDDGNGRSIRTSLDGPDYMRLMRKRTKSAGVKILDHSPALELLRDETGAVAGATGIRRQKGDPWLVRAGAVVIATGGCAFLSKALGCNVLTGDGLLLAAELGAELSGMEFSSAYAMALEGGSVTKTRFYEWATFTFEDGSPIPGAASKGGRSVIAKALATQRVFAQLDKADAETEQAMRYAQPNFFVPLDRVGIDPFKQRFPVTLLLEGTVRGTGGLRIVDNGCATTVPGLYAAGDAATRELICGAFTGGGSHNAAWAMSSGFWAGSSAGDYGQQYRGRNRRYVRAGGVGIADGSGRAIDAAALTRSVQDEVHPYDRNYQRNGEKLEDSLGRLDGLWSGIRTAQAASLGEAQRTREGVAMLATSRWMYRSALSRTESRGMHKREDFPKKDDAQLHYTTTGGLDEVWIGRERAPSPELEVLAA</sequence>
<evidence type="ECO:0000256" key="3">
    <source>
        <dbReference type="PIRSR" id="PIRSR000171-1"/>
    </source>
</evidence>
<dbReference type="PANTHER" id="PTHR11632">
    <property type="entry name" value="SUCCINATE DEHYDROGENASE 2 FLAVOPROTEIN SUBUNIT"/>
    <property type="match status" value="1"/>
</dbReference>
<name>A0A1X7DNI0_9HYPH</name>
<keyword evidence="1" id="KW-0285">Flavoprotein</keyword>
<evidence type="ECO:0000259" key="5">
    <source>
        <dbReference type="Pfam" id="PF02910"/>
    </source>
</evidence>
<dbReference type="GO" id="GO:0009061">
    <property type="term" value="P:anaerobic respiration"/>
    <property type="evidence" value="ECO:0007669"/>
    <property type="project" value="TreeGrafter"/>
</dbReference>
<dbReference type="GO" id="GO:0009055">
    <property type="term" value="F:electron transfer activity"/>
    <property type="evidence" value="ECO:0007669"/>
    <property type="project" value="TreeGrafter"/>
</dbReference>
<dbReference type="EMBL" id="FXAF01000003">
    <property type="protein sequence ID" value="SMF18513.1"/>
    <property type="molecule type" value="Genomic_DNA"/>
</dbReference>
<evidence type="ECO:0000313" key="6">
    <source>
        <dbReference type="EMBL" id="SMF18513.1"/>
    </source>
</evidence>
<dbReference type="Pfam" id="PF02910">
    <property type="entry name" value="Succ_DH_flav_C"/>
    <property type="match status" value="1"/>
</dbReference>
<protein>
    <submittedName>
        <fullName evidence="6">Succinate dehydrogenase/fumarate reductase, flavoprotein subunit</fullName>
    </submittedName>
</protein>
<dbReference type="PANTHER" id="PTHR11632:SF51">
    <property type="entry name" value="SUCCINATE DEHYDROGENASE [UBIQUINONE] FLAVOPROTEIN SUBUNIT, MITOCHONDRIAL"/>
    <property type="match status" value="1"/>
</dbReference>
<dbReference type="InterPro" id="IPR030664">
    <property type="entry name" value="SdhA/FrdA/AprA"/>
</dbReference>
<feature type="domain" description="Fumarate reductase/succinate dehydrogenase flavoprotein-like C-terminal" evidence="5">
    <location>
        <begin position="500"/>
        <end position="549"/>
    </location>
</feature>
<dbReference type="GO" id="GO:0050660">
    <property type="term" value="F:flavin adenine dinucleotide binding"/>
    <property type="evidence" value="ECO:0007669"/>
    <property type="project" value="TreeGrafter"/>
</dbReference>
<dbReference type="Proteomes" id="UP000192903">
    <property type="component" value="Unassembled WGS sequence"/>
</dbReference>
<feature type="domain" description="FAD-dependent oxidoreductase 2 FAD-binding" evidence="4">
    <location>
        <begin position="54"/>
        <end position="260"/>
    </location>
</feature>
<dbReference type="InterPro" id="IPR015939">
    <property type="entry name" value="Fum_Rdtase/Succ_DH_flav-like_C"/>
</dbReference>
<dbReference type="SUPFAM" id="SSF46977">
    <property type="entry name" value="Succinate dehydrogenase/fumarate reductase flavoprotein C-terminal domain"/>
    <property type="match status" value="1"/>
</dbReference>
<dbReference type="Gene3D" id="1.20.58.100">
    <property type="entry name" value="Fumarate reductase/succinate dehydrogenase flavoprotein-like, C-terminal domain"/>
    <property type="match status" value="1"/>
</dbReference>
<accession>A0A1X7DNI0</accession>
<dbReference type="Pfam" id="PF00890">
    <property type="entry name" value="FAD_binding_2"/>
    <property type="match status" value="1"/>
</dbReference>
<gene>
    <name evidence="6" type="ORF">SAMN02982989_5616</name>
</gene>
<dbReference type="Gene3D" id="3.50.50.60">
    <property type="entry name" value="FAD/NAD(P)-binding domain"/>
    <property type="match status" value="1"/>
</dbReference>
<evidence type="ECO:0000313" key="7">
    <source>
        <dbReference type="Proteomes" id="UP000192903"/>
    </source>
</evidence>
<dbReference type="STRING" id="464029.SAMN02982989_5616"/>
<dbReference type="AlphaFoldDB" id="A0A1X7DNI0"/>
<dbReference type="PRINTS" id="PR00368">
    <property type="entry name" value="FADPNR"/>
</dbReference>
<keyword evidence="2" id="KW-0560">Oxidoreductase</keyword>
<dbReference type="SUPFAM" id="SSF51905">
    <property type="entry name" value="FAD/NAD(P)-binding domain"/>
    <property type="match status" value="1"/>
</dbReference>
<dbReference type="GO" id="GO:0000104">
    <property type="term" value="F:succinate dehydrogenase activity"/>
    <property type="evidence" value="ECO:0007669"/>
    <property type="project" value="TreeGrafter"/>
</dbReference>
<evidence type="ECO:0000256" key="2">
    <source>
        <dbReference type="ARBA" id="ARBA00023002"/>
    </source>
</evidence>
<dbReference type="InterPro" id="IPR003953">
    <property type="entry name" value="FAD-dep_OxRdtase_2_FAD-bd"/>
</dbReference>
<dbReference type="PRINTS" id="PR00411">
    <property type="entry name" value="PNDRDTASEI"/>
</dbReference>
<feature type="active site" description="Proton acceptor" evidence="3">
    <location>
        <position position="301"/>
    </location>
</feature>
<dbReference type="InterPro" id="IPR036188">
    <property type="entry name" value="FAD/NAD-bd_sf"/>
</dbReference>
<dbReference type="GO" id="GO:0005886">
    <property type="term" value="C:plasma membrane"/>
    <property type="evidence" value="ECO:0007669"/>
    <property type="project" value="TreeGrafter"/>
</dbReference>
<evidence type="ECO:0000256" key="1">
    <source>
        <dbReference type="ARBA" id="ARBA00022630"/>
    </source>
</evidence>
<dbReference type="InterPro" id="IPR037099">
    <property type="entry name" value="Fum_R/Succ_DH_flav-like_C_sf"/>
</dbReference>
<keyword evidence="7" id="KW-1185">Reference proteome</keyword>
<proteinExistence type="predicted"/>